<feature type="binding site" evidence="7">
    <location>
        <position position="93"/>
    </location>
    <ligand>
        <name>S-adenosyl-L-methionine</name>
        <dbReference type="ChEBI" id="CHEBI:59789"/>
    </ligand>
</feature>
<feature type="binding site" evidence="7">
    <location>
        <begin position="189"/>
        <end position="192"/>
    </location>
    <ligand>
        <name>substrate</name>
    </ligand>
</feature>
<dbReference type="EMBL" id="CP048620">
    <property type="protein sequence ID" value="QPJ66590.1"/>
    <property type="molecule type" value="Genomic_DNA"/>
</dbReference>
<proteinExistence type="inferred from homology"/>
<evidence type="ECO:0000313" key="8">
    <source>
        <dbReference type="EMBL" id="QPJ66590.1"/>
    </source>
</evidence>
<feature type="binding site" evidence="7">
    <location>
        <position position="41"/>
    </location>
    <ligand>
        <name>S-adenosyl-L-methionine</name>
        <dbReference type="ChEBI" id="CHEBI:59789"/>
    </ligand>
</feature>
<keyword evidence="4 7" id="KW-0808">Transferase</keyword>
<dbReference type="Gene3D" id="3.40.50.150">
    <property type="entry name" value="Vaccinia Virus protein VP39"/>
    <property type="match status" value="1"/>
</dbReference>
<dbReference type="HAMAP" id="MF_01057">
    <property type="entry name" value="tRNA_methyltr_TrmB"/>
    <property type="match status" value="1"/>
</dbReference>
<feature type="binding site" evidence="7">
    <location>
        <position position="66"/>
    </location>
    <ligand>
        <name>S-adenosyl-L-methionine</name>
        <dbReference type="ChEBI" id="CHEBI:59789"/>
    </ligand>
</feature>
<evidence type="ECO:0000256" key="6">
    <source>
        <dbReference type="ARBA" id="ARBA00022694"/>
    </source>
</evidence>
<evidence type="ECO:0000256" key="3">
    <source>
        <dbReference type="ARBA" id="ARBA00022603"/>
    </source>
</evidence>
<accession>A0A7T0G4K5</accession>
<evidence type="ECO:0000256" key="2">
    <source>
        <dbReference type="ARBA" id="ARBA00003015"/>
    </source>
</evidence>
<dbReference type="InterPro" id="IPR055361">
    <property type="entry name" value="tRNA_methyltr_TrmB_bact"/>
</dbReference>
<evidence type="ECO:0000256" key="1">
    <source>
        <dbReference type="ARBA" id="ARBA00000142"/>
    </source>
</evidence>
<dbReference type="NCBIfam" id="TIGR00091">
    <property type="entry name" value="tRNA (guanosine(46)-N7)-methyltransferase TrmB"/>
    <property type="match status" value="1"/>
</dbReference>
<comment type="function">
    <text evidence="2 7">Catalyzes the formation of N(7)-methylguanine at position 46 (m7G46) in tRNA.</text>
</comment>
<dbReference type="SUPFAM" id="SSF53335">
    <property type="entry name" value="S-adenosyl-L-methionine-dependent methyltransferases"/>
    <property type="match status" value="1"/>
</dbReference>
<feature type="binding site" evidence="7">
    <location>
        <position position="116"/>
    </location>
    <ligand>
        <name>S-adenosyl-L-methionine</name>
        <dbReference type="ChEBI" id="CHEBI:59789"/>
    </ligand>
</feature>
<dbReference type="UniPathway" id="UPA00989"/>
<dbReference type="PROSITE" id="PS51625">
    <property type="entry name" value="SAM_MT_TRMB"/>
    <property type="match status" value="1"/>
</dbReference>
<comment type="similarity">
    <text evidence="7">Belongs to the class I-like SAM-binding methyltransferase superfamily. TrmB family.</text>
</comment>
<dbReference type="CDD" id="cd02440">
    <property type="entry name" value="AdoMet_MTases"/>
    <property type="match status" value="1"/>
</dbReference>
<dbReference type="KEGG" id="nva:G3M78_14735"/>
<name>A0A7T0G4K5_9BACT</name>
<dbReference type="Pfam" id="PF02390">
    <property type="entry name" value="Methyltransf_4"/>
    <property type="match status" value="1"/>
</dbReference>
<sequence>MSFKNLISFDVIAETSPLFLDVDERPDWPALFDNANPLKLEIGFGGGSFLIEMAAKERDSNFIGMDFYHKGIRKTVTRLEKLKMNNVRIAYGDAREKIPAMFTRGDLSEIFINFPDPWPKKRHAKRRLVKPEMLSILSEKLIQGGRLRLATDCAPYAMEMMEHLEAESTLHNKTGKGKFLELRDDLPKTKYEKNFIRAGDRIYYMDFQKV</sequence>
<evidence type="ECO:0000313" key="9">
    <source>
        <dbReference type="Proteomes" id="UP000594464"/>
    </source>
</evidence>
<dbReference type="InterPro" id="IPR029063">
    <property type="entry name" value="SAM-dependent_MTases_sf"/>
</dbReference>
<dbReference type="GO" id="GO:0008176">
    <property type="term" value="F:tRNA (guanine(46)-N7)-methyltransferase activity"/>
    <property type="evidence" value="ECO:0007669"/>
    <property type="project" value="UniProtKB-UniRule"/>
</dbReference>
<evidence type="ECO:0000256" key="5">
    <source>
        <dbReference type="ARBA" id="ARBA00022691"/>
    </source>
</evidence>
<reference evidence="9" key="1">
    <citation type="submission" date="2020-02" db="EMBL/GenBank/DDBJ databases">
        <title>Genomic and physiological characterization of two novel Nitrospinaceae genera.</title>
        <authorList>
            <person name="Mueller A.J."/>
            <person name="Jung M.-Y."/>
            <person name="Strachan C.R."/>
            <person name="Herbold C.W."/>
            <person name="Kirkegaard R.H."/>
            <person name="Daims H."/>
        </authorList>
    </citation>
    <scope>NUCLEOTIDE SEQUENCE [LARGE SCALE GENOMIC DNA]</scope>
</reference>
<organism evidence="8 9">
    <name type="scientific">Candidatus Nitrohelix vancouverensis</name>
    <dbReference type="NCBI Taxonomy" id="2705534"/>
    <lineage>
        <taxon>Bacteria</taxon>
        <taxon>Pseudomonadati</taxon>
        <taxon>Nitrospinota/Tectimicrobiota group</taxon>
        <taxon>Nitrospinota</taxon>
        <taxon>Nitrospinia</taxon>
        <taxon>Nitrospinales</taxon>
        <taxon>Nitrospinaceae</taxon>
        <taxon>Candidatus Nitrohelix</taxon>
    </lineage>
</organism>
<comment type="caution">
    <text evidence="7">Lacks conserved residue(s) required for the propagation of feature annotation.</text>
</comment>
<gene>
    <name evidence="7 8" type="primary">trmB</name>
    <name evidence="8" type="ORF">G3M78_14735</name>
</gene>
<evidence type="ECO:0000256" key="4">
    <source>
        <dbReference type="ARBA" id="ARBA00022679"/>
    </source>
</evidence>
<keyword evidence="6 7" id="KW-0819">tRNA processing</keyword>
<comment type="catalytic activity">
    <reaction evidence="1 7">
        <text>guanosine(46) in tRNA + S-adenosyl-L-methionine = N(7)-methylguanosine(46) in tRNA + S-adenosyl-L-homocysteine</text>
        <dbReference type="Rhea" id="RHEA:42708"/>
        <dbReference type="Rhea" id="RHEA-COMP:10188"/>
        <dbReference type="Rhea" id="RHEA-COMP:10189"/>
        <dbReference type="ChEBI" id="CHEBI:57856"/>
        <dbReference type="ChEBI" id="CHEBI:59789"/>
        <dbReference type="ChEBI" id="CHEBI:74269"/>
        <dbReference type="ChEBI" id="CHEBI:74480"/>
        <dbReference type="EC" id="2.1.1.33"/>
    </reaction>
</comment>
<feature type="binding site" evidence="7">
    <location>
        <position position="120"/>
    </location>
    <ligand>
        <name>substrate</name>
    </ligand>
</feature>
<protein>
    <recommendedName>
        <fullName evidence="7">tRNA (guanine-N(7)-)-methyltransferase</fullName>
        <ecNumber evidence="7">2.1.1.33</ecNumber>
    </recommendedName>
    <alternativeName>
        <fullName evidence="7">tRNA (guanine(46)-N(7))-methyltransferase</fullName>
    </alternativeName>
    <alternativeName>
        <fullName evidence="7">tRNA(m7G46)-methyltransferase</fullName>
    </alternativeName>
</protein>
<feature type="binding site" evidence="7">
    <location>
        <position position="152"/>
    </location>
    <ligand>
        <name>substrate</name>
    </ligand>
</feature>
<keyword evidence="5 7" id="KW-0949">S-adenosyl-L-methionine</keyword>
<comment type="pathway">
    <text evidence="7">tRNA modification; N(7)-methylguanine-tRNA biosynthesis.</text>
</comment>
<dbReference type="Proteomes" id="UP000594464">
    <property type="component" value="Chromosome"/>
</dbReference>
<dbReference type="PANTHER" id="PTHR23417:SF14">
    <property type="entry name" value="PENTACOTRIPEPTIDE-REPEAT REGION OF PRORP DOMAIN-CONTAINING PROTEIN"/>
    <property type="match status" value="1"/>
</dbReference>
<dbReference type="PANTHER" id="PTHR23417">
    <property type="entry name" value="3-DEOXY-D-MANNO-OCTULOSONIC-ACID TRANSFERASE/TRNA GUANINE-N 7 - -METHYLTRANSFERASE"/>
    <property type="match status" value="1"/>
</dbReference>
<keyword evidence="3 7" id="KW-0489">Methyltransferase</keyword>
<dbReference type="GO" id="GO:0043527">
    <property type="term" value="C:tRNA methyltransferase complex"/>
    <property type="evidence" value="ECO:0007669"/>
    <property type="project" value="TreeGrafter"/>
</dbReference>
<dbReference type="AlphaFoldDB" id="A0A7T0G4K5"/>
<dbReference type="InterPro" id="IPR003358">
    <property type="entry name" value="tRNA_(Gua-N-7)_MeTrfase_Trmb"/>
</dbReference>
<evidence type="ECO:0000256" key="7">
    <source>
        <dbReference type="HAMAP-Rule" id="MF_01057"/>
    </source>
</evidence>
<dbReference type="EC" id="2.1.1.33" evidence="7"/>